<dbReference type="PANTHER" id="PTHR11040">
    <property type="entry name" value="ZINC/IRON TRANSPORTER"/>
    <property type="match status" value="1"/>
</dbReference>
<keyword evidence="3 6" id="KW-1133">Transmembrane helix</keyword>
<feature type="transmembrane region" description="Helical" evidence="6">
    <location>
        <begin position="189"/>
        <end position="209"/>
    </location>
</feature>
<feature type="compositionally biased region" description="Basic and acidic residues" evidence="5">
    <location>
        <begin position="222"/>
        <end position="235"/>
    </location>
</feature>
<dbReference type="GO" id="GO:0005886">
    <property type="term" value="C:plasma membrane"/>
    <property type="evidence" value="ECO:0007669"/>
    <property type="project" value="TreeGrafter"/>
</dbReference>
<dbReference type="Pfam" id="PF02535">
    <property type="entry name" value="Zip"/>
    <property type="match status" value="1"/>
</dbReference>
<dbReference type="PANTHER" id="PTHR11040:SF44">
    <property type="entry name" value="PROTEIN ZNTC-RELATED"/>
    <property type="match status" value="1"/>
</dbReference>
<evidence type="ECO:0000256" key="2">
    <source>
        <dbReference type="ARBA" id="ARBA00022692"/>
    </source>
</evidence>
<keyword evidence="4 6" id="KW-0472">Membrane</keyword>
<dbReference type="AlphaFoldDB" id="A0A137P3C7"/>
<evidence type="ECO:0000256" key="6">
    <source>
        <dbReference type="SAM" id="Phobius"/>
    </source>
</evidence>
<keyword evidence="7" id="KW-0732">Signal</keyword>
<name>A0A137P3C7_CONC2</name>
<proteinExistence type="predicted"/>
<feature type="compositionally biased region" description="Basic residues" evidence="5">
    <location>
        <begin position="50"/>
        <end position="59"/>
    </location>
</feature>
<comment type="subcellular location">
    <subcellularLocation>
        <location evidence="1">Membrane</location>
        <topology evidence="1">Multi-pass membrane protein</topology>
    </subcellularLocation>
</comment>
<dbReference type="Proteomes" id="UP000070444">
    <property type="component" value="Unassembled WGS sequence"/>
</dbReference>
<feature type="transmembrane region" description="Helical" evidence="6">
    <location>
        <begin position="150"/>
        <end position="169"/>
    </location>
</feature>
<dbReference type="GO" id="GO:0005385">
    <property type="term" value="F:zinc ion transmembrane transporter activity"/>
    <property type="evidence" value="ECO:0007669"/>
    <property type="project" value="TreeGrafter"/>
</dbReference>
<dbReference type="STRING" id="796925.A0A137P3C7"/>
<feature type="signal peptide" evidence="7">
    <location>
        <begin position="1"/>
        <end position="24"/>
    </location>
</feature>
<feature type="transmembrane region" description="Helical" evidence="6">
    <location>
        <begin position="390"/>
        <end position="409"/>
    </location>
</feature>
<protein>
    <submittedName>
        <fullName evidence="8">Zip-domain-containing protein</fullName>
    </submittedName>
</protein>
<organism evidence="8 9">
    <name type="scientific">Conidiobolus coronatus (strain ATCC 28846 / CBS 209.66 / NRRL 28638)</name>
    <name type="common">Delacroixia coronata</name>
    <dbReference type="NCBI Taxonomy" id="796925"/>
    <lineage>
        <taxon>Eukaryota</taxon>
        <taxon>Fungi</taxon>
        <taxon>Fungi incertae sedis</taxon>
        <taxon>Zoopagomycota</taxon>
        <taxon>Entomophthoromycotina</taxon>
        <taxon>Entomophthoromycetes</taxon>
        <taxon>Entomophthorales</taxon>
        <taxon>Ancylistaceae</taxon>
        <taxon>Conidiobolus</taxon>
    </lineage>
</organism>
<evidence type="ECO:0000256" key="4">
    <source>
        <dbReference type="ARBA" id="ARBA00023136"/>
    </source>
</evidence>
<gene>
    <name evidence="8" type="ORF">CONCODRAFT_79303</name>
</gene>
<evidence type="ECO:0000313" key="8">
    <source>
        <dbReference type="EMBL" id="KXN69478.1"/>
    </source>
</evidence>
<evidence type="ECO:0000313" key="9">
    <source>
        <dbReference type="Proteomes" id="UP000070444"/>
    </source>
</evidence>
<feature type="region of interest" description="Disordered" evidence="5">
    <location>
        <begin position="45"/>
        <end position="90"/>
    </location>
</feature>
<feature type="transmembrane region" description="Helical" evidence="6">
    <location>
        <begin position="109"/>
        <end position="129"/>
    </location>
</feature>
<evidence type="ECO:0000256" key="5">
    <source>
        <dbReference type="SAM" id="MobiDB-lite"/>
    </source>
</evidence>
<dbReference type="OrthoDB" id="448280at2759"/>
<sequence>MLIKSTILIPAALLLTSILSISLSSLEVPNAIALQPHSSGSFGGLEGVKLNRRHNTGKKPSKDAHDHDHDHGDEDGHDHGSEHTHEGEAHDEELNQCSEFEGGYYDLNLHIGAVFIVLALSTIGCLLAASPKVLGLAHIPSGAIEAGRHFGTGVILSTALIHMFTGAYGDLTGPCVPEFFQSYTASAGFFAMVAALSMHLIEFVVVSSVKCKFSKAAQGHIQDNKSEEEGHSTPHDHHHGHTHSLFLETTERKISTYILEFGIATHSIFIGLSLGLASGSEFIPLLVAITIHQVFEGFSLGARIGELQFDSFLKPLMMITIFALTTPVGVAIGIIVASQIRGMGGSYVLVRGLFEAISAGILVYAALVDLIGRDISPHSKFFFHSRPKKVLYFLSLYLGALAMAIVGFWA</sequence>
<evidence type="ECO:0000256" key="3">
    <source>
        <dbReference type="ARBA" id="ARBA00022989"/>
    </source>
</evidence>
<feature type="transmembrane region" description="Helical" evidence="6">
    <location>
        <begin position="348"/>
        <end position="370"/>
    </location>
</feature>
<feature type="region of interest" description="Disordered" evidence="5">
    <location>
        <begin position="220"/>
        <end position="242"/>
    </location>
</feature>
<feature type="chain" id="PRO_5007294388" evidence="7">
    <location>
        <begin position="25"/>
        <end position="410"/>
    </location>
</feature>
<dbReference type="OMA" id="VGFMNAV"/>
<dbReference type="InterPro" id="IPR003689">
    <property type="entry name" value="ZIP"/>
</dbReference>
<keyword evidence="9" id="KW-1185">Reference proteome</keyword>
<dbReference type="EMBL" id="KQ964533">
    <property type="protein sequence ID" value="KXN69478.1"/>
    <property type="molecule type" value="Genomic_DNA"/>
</dbReference>
<accession>A0A137P3C7</accession>
<feature type="compositionally biased region" description="Basic and acidic residues" evidence="5">
    <location>
        <begin position="60"/>
        <end position="88"/>
    </location>
</feature>
<reference evidence="8 9" key="1">
    <citation type="journal article" date="2015" name="Genome Biol. Evol.">
        <title>Phylogenomic analyses indicate that early fungi evolved digesting cell walls of algal ancestors of land plants.</title>
        <authorList>
            <person name="Chang Y."/>
            <person name="Wang S."/>
            <person name="Sekimoto S."/>
            <person name="Aerts A.L."/>
            <person name="Choi C."/>
            <person name="Clum A."/>
            <person name="LaButti K.M."/>
            <person name="Lindquist E.A."/>
            <person name="Yee Ngan C."/>
            <person name="Ohm R.A."/>
            <person name="Salamov A.A."/>
            <person name="Grigoriev I.V."/>
            <person name="Spatafora J.W."/>
            <person name="Berbee M.L."/>
        </authorList>
    </citation>
    <scope>NUCLEOTIDE SEQUENCE [LARGE SCALE GENOMIC DNA]</scope>
    <source>
        <strain evidence="8 9">NRRL 28638</strain>
    </source>
</reference>
<evidence type="ECO:0000256" key="7">
    <source>
        <dbReference type="SAM" id="SignalP"/>
    </source>
</evidence>
<evidence type="ECO:0000256" key="1">
    <source>
        <dbReference type="ARBA" id="ARBA00004141"/>
    </source>
</evidence>
<keyword evidence="2 6" id="KW-0812">Transmembrane</keyword>
<feature type="transmembrane region" description="Helical" evidence="6">
    <location>
        <begin position="316"/>
        <end position="336"/>
    </location>
</feature>